<dbReference type="Proteomes" id="UP000593567">
    <property type="component" value="Unassembled WGS sequence"/>
</dbReference>
<accession>A0A7J7KIS4</accession>
<name>A0A7J7KIS4_BUGNE</name>
<protein>
    <submittedName>
        <fullName evidence="2">HTT</fullName>
    </submittedName>
</protein>
<reference evidence="2" key="1">
    <citation type="submission" date="2020-06" db="EMBL/GenBank/DDBJ databases">
        <title>Draft genome of Bugula neritina, a colonial animal packing powerful symbionts and potential medicines.</title>
        <authorList>
            <person name="Rayko M."/>
        </authorList>
    </citation>
    <scope>NUCLEOTIDE SEQUENCE [LARGE SCALE GENOMIC DNA]</scope>
    <source>
        <strain evidence="2">Kwan_BN1</strain>
    </source>
</reference>
<proteinExistence type="predicted"/>
<evidence type="ECO:0000256" key="1">
    <source>
        <dbReference type="SAM" id="SignalP"/>
    </source>
</evidence>
<dbReference type="InterPro" id="IPR024613">
    <property type="entry name" value="Huntingtin_N_HEAT_rpt-2"/>
</dbReference>
<dbReference type="AlphaFoldDB" id="A0A7J7KIS4"/>
<gene>
    <name evidence="2" type="ORF">EB796_003568</name>
</gene>
<dbReference type="PANTHER" id="PTHR10170">
    <property type="entry name" value="HUNTINGTON DISEASE PROTEIN"/>
    <property type="match status" value="1"/>
</dbReference>
<dbReference type="PANTHER" id="PTHR10170:SF10">
    <property type="entry name" value="HUNTINGTIN"/>
    <property type="match status" value="1"/>
</dbReference>
<dbReference type="GO" id="GO:0005737">
    <property type="term" value="C:cytoplasm"/>
    <property type="evidence" value="ECO:0007669"/>
    <property type="project" value="TreeGrafter"/>
</dbReference>
<dbReference type="OrthoDB" id="10065698at2759"/>
<feature type="chain" id="PRO_5029739246" evidence="1">
    <location>
        <begin position="19"/>
        <end position="124"/>
    </location>
</feature>
<organism evidence="2 3">
    <name type="scientific">Bugula neritina</name>
    <name type="common">Brown bryozoan</name>
    <name type="synonym">Sertularia neritina</name>
    <dbReference type="NCBI Taxonomy" id="10212"/>
    <lineage>
        <taxon>Eukaryota</taxon>
        <taxon>Metazoa</taxon>
        <taxon>Spiralia</taxon>
        <taxon>Lophotrochozoa</taxon>
        <taxon>Bryozoa</taxon>
        <taxon>Gymnolaemata</taxon>
        <taxon>Cheilostomatida</taxon>
        <taxon>Flustrina</taxon>
        <taxon>Buguloidea</taxon>
        <taxon>Bugulidae</taxon>
        <taxon>Bugula</taxon>
    </lineage>
</organism>
<comment type="caution">
    <text evidence="2">The sequence shown here is derived from an EMBL/GenBank/DDBJ whole genome shotgun (WGS) entry which is preliminary data.</text>
</comment>
<dbReference type="InterPro" id="IPR028426">
    <property type="entry name" value="Huntingtin_fam"/>
</dbReference>
<feature type="signal peptide" evidence="1">
    <location>
        <begin position="1"/>
        <end position="18"/>
    </location>
</feature>
<dbReference type="EMBL" id="VXIV02000467">
    <property type="protein sequence ID" value="KAF6038127.1"/>
    <property type="molecule type" value="Genomic_DNA"/>
</dbReference>
<keyword evidence="1" id="KW-0732">Signal</keyword>
<dbReference type="Pfam" id="PF12372">
    <property type="entry name" value="Htt_N-HEAT"/>
    <property type="match status" value="1"/>
</dbReference>
<evidence type="ECO:0000313" key="3">
    <source>
        <dbReference type="Proteomes" id="UP000593567"/>
    </source>
</evidence>
<keyword evidence="3" id="KW-1185">Reference proteome</keyword>
<evidence type="ECO:0000313" key="2">
    <source>
        <dbReference type="EMBL" id="KAF6038127.1"/>
    </source>
</evidence>
<sequence>MLHHTLVVFSQLLEVASLQEIGKCAEEILHYLNPITLASPVAAIHLVQQLLKALFGTNLSSQYEDLVEKKVISRSQEVTLASVNPATSAIKPGLFTSCLATPYADFAQALAHNLYRVDTEDHSK</sequence>